<dbReference type="SMART" id="SM00066">
    <property type="entry name" value="GAL4"/>
    <property type="match status" value="1"/>
</dbReference>
<protein>
    <recommendedName>
        <fullName evidence="3">Zn(2)-C6 fungal-type domain-containing protein</fullName>
    </recommendedName>
</protein>
<dbReference type="PROSITE" id="PS50048">
    <property type="entry name" value="ZN2_CY6_FUNGAL_2"/>
    <property type="match status" value="1"/>
</dbReference>
<dbReference type="GeneID" id="71985681"/>
<dbReference type="Proteomes" id="UP000756132">
    <property type="component" value="Chromosome 5"/>
</dbReference>
<dbReference type="SUPFAM" id="SSF57701">
    <property type="entry name" value="Zn2/Cys6 DNA-binding domain"/>
    <property type="match status" value="1"/>
</dbReference>
<reference evidence="4" key="2">
    <citation type="journal article" date="2022" name="Microb. Genom.">
        <title>A chromosome-scale genome assembly of the tomato pathogen Cladosporium fulvum reveals a compartmentalized genome architecture and the presence of a dispensable chromosome.</title>
        <authorList>
            <person name="Zaccaron A.Z."/>
            <person name="Chen L.H."/>
            <person name="Samaras A."/>
            <person name="Stergiopoulos I."/>
        </authorList>
    </citation>
    <scope>NUCLEOTIDE SEQUENCE</scope>
    <source>
        <strain evidence="4">Race5_Kim</strain>
    </source>
</reference>
<dbReference type="GO" id="GO:0000981">
    <property type="term" value="F:DNA-binding transcription factor activity, RNA polymerase II-specific"/>
    <property type="evidence" value="ECO:0007669"/>
    <property type="project" value="InterPro"/>
</dbReference>
<accession>A0A9Q8LIL4</accession>
<evidence type="ECO:0000313" key="4">
    <source>
        <dbReference type="EMBL" id="UJO18154.1"/>
    </source>
</evidence>
<dbReference type="AlphaFoldDB" id="A0A9Q8LIL4"/>
<dbReference type="EMBL" id="CP090167">
    <property type="protein sequence ID" value="UJO18154.1"/>
    <property type="molecule type" value="Genomic_DNA"/>
</dbReference>
<organism evidence="4 5">
    <name type="scientific">Passalora fulva</name>
    <name type="common">Tomato leaf mold</name>
    <name type="synonym">Cladosporium fulvum</name>
    <dbReference type="NCBI Taxonomy" id="5499"/>
    <lineage>
        <taxon>Eukaryota</taxon>
        <taxon>Fungi</taxon>
        <taxon>Dikarya</taxon>
        <taxon>Ascomycota</taxon>
        <taxon>Pezizomycotina</taxon>
        <taxon>Dothideomycetes</taxon>
        <taxon>Dothideomycetidae</taxon>
        <taxon>Mycosphaerellales</taxon>
        <taxon>Mycosphaerellaceae</taxon>
        <taxon>Fulvia</taxon>
    </lineage>
</organism>
<dbReference type="PROSITE" id="PS00463">
    <property type="entry name" value="ZN2_CY6_FUNGAL_1"/>
    <property type="match status" value="1"/>
</dbReference>
<evidence type="ECO:0000259" key="3">
    <source>
        <dbReference type="PROSITE" id="PS50048"/>
    </source>
</evidence>
<dbReference type="KEGG" id="ffu:CLAFUR5_05803"/>
<name>A0A9Q8LIL4_PASFU</name>
<proteinExistence type="predicted"/>
<dbReference type="Pfam" id="PF00172">
    <property type="entry name" value="Zn_clus"/>
    <property type="match status" value="1"/>
</dbReference>
<dbReference type="InterPro" id="IPR001138">
    <property type="entry name" value="Zn2Cys6_DnaBD"/>
</dbReference>
<evidence type="ECO:0000313" key="5">
    <source>
        <dbReference type="Proteomes" id="UP000756132"/>
    </source>
</evidence>
<feature type="domain" description="Zn(2)-C6 fungal-type" evidence="3">
    <location>
        <begin position="49"/>
        <end position="79"/>
    </location>
</feature>
<dbReference type="OMA" id="TDVACWP"/>
<feature type="region of interest" description="Disordered" evidence="2">
    <location>
        <begin position="1"/>
        <end position="43"/>
    </location>
</feature>
<gene>
    <name evidence="4" type="ORF">CLAFUR5_05803</name>
</gene>
<keyword evidence="1" id="KW-0539">Nucleus</keyword>
<sequence length="165" mass="17801">MAAALNPKSPASLGAASGRRGDKASGSGSPDSPGEGDPSSQSRKLTDVACWPCRRRKGKCTGERPTCQSCARRGHECSYEYDEGLTRVGSLRMRLTEASTRADNLEYLFEQMRTRPDNDAAMLLAIIRLGADLEAIVARLRSEDDLSWVTAIDPHAGDFSGLKPT</sequence>
<dbReference type="PANTHER" id="PTHR47256:SF1">
    <property type="entry name" value="ZN(II)2CYS6 TRANSCRIPTION FACTOR (EUROFUNG)"/>
    <property type="match status" value="1"/>
</dbReference>
<dbReference type="OrthoDB" id="3946596at2759"/>
<evidence type="ECO:0000256" key="2">
    <source>
        <dbReference type="SAM" id="MobiDB-lite"/>
    </source>
</evidence>
<dbReference type="InterPro" id="IPR053187">
    <property type="entry name" value="Notoamide_regulator"/>
</dbReference>
<dbReference type="Gene3D" id="4.10.240.10">
    <property type="entry name" value="Zn(2)-C6 fungal-type DNA-binding domain"/>
    <property type="match status" value="1"/>
</dbReference>
<dbReference type="RefSeq" id="XP_047762520.1">
    <property type="nucleotide sequence ID" value="XM_047904951.1"/>
</dbReference>
<dbReference type="InterPro" id="IPR036864">
    <property type="entry name" value="Zn2-C6_fun-type_DNA-bd_sf"/>
</dbReference>
<evidence type="ECO:0000256" key="1">
    <source>
        <dbReference type="ARBA" id="ARBA00023242"/>
    </source>
</evidence>
<dbReference type="PANTHER" id="PTHR47256">
    <property type="entry name" value="ZN(II)2CYS6 TRANSCRIPTION FACTOR (EUROFUNG)-RELATED"/>
    <property type="match status" value="1"/>
</dbReference>
<reference evidence="4" key="1">
    <citation type="submission" date="2021-12" db="EMBL/GenBank/DDBJ databases">
        <authorList>
            <person name="Zaccaron A."/>
            <person name="Stergiopoulos I."/>
        </authorList>
    </citation>
    <scope>NUCLEOTIDE SEQUENCE</scope>
    <source>
        <strain evidence="4">Race5_Kim</strain>
    </source>
</reference>
<feature type="compositionally biased region" description="Low complexity" evidence="2">
    <location>
        <begin position="24"/>
        <end position="42"/>
    </location>
</feature>
<dbReference type="GO" id="GO:0008270">
    <property type="term" value="F:zinc ion binding"/>
    <property type="evidence" value="ECO:0007669"/>
    <property type="project" value="InterPro"/>
</dbReference>
<keyword evidence="5" id="KW-1185">Reference proteome</keyword>
<dbReference type="CDD" id="cd00067">
    <property type="entry name" value="GAL4"/>
    <property type="match status" value="1"/>
</dbReference>